<protein>
    <submittedName>
        <fullName evidence="1">Heme-binding protein</fullName>
    </submittedName>
</protein>
<organism evidence="1 2">
    <name type="scientific">Agromyces tardus</name>
    <dbReference type="NCBI Taxonomy" id="2583849"/>
    <lineage>
        <taxon>Bacteria</taxon>
        <taxon>Bacillati</taxon>
        <taxon>Actinomycetota</taxon>
        <taxon>Actinomycetes</taxon>
        <taxon>Micrococcales</taxon>
        <taxon>Microbacteriaceae</taxon>
        <taxon>Agromyces</taxon>
    </lineage>
</organism>
<dbReference type="OrthoDB" id="2156220at2"/>
<dbReference type="SUPFAM" id="SSF55136">
    <property type="entry name" value="Probable bacterial effector-binding domain"/>
    <property type="match status" value="1"/>
</dbReference>
<reference evidence="1 2" key="1">
    <citation type="submission" date="2018-10" db="EMBL/GenBank/DDBJ databases">
        <title>Isolation, diversity and antibacterial activity of antinobacteria from the wheat rhizosphere soil.</title>
        <authorList>
            <person name="Sun T."/>
        </authorList>
    </citation>
    <scope>NUCLEOTIDE SEQUENCE [LARGE SCALE GENOMIC DNA]</scope>
    <source>
        <strain evidence="1 2">SJ-23</strain>
    </source>
</reference>
<dbReference type="Proteomes" id="UP000275048">
    <property type="component" value="Unassembled WGS sequence"/>
</dbReference>
<evidence type="ECO:0000313" key="2">
    <source>
        <dbReference type="Proteomes" id="UP000275048"/>
    </source>
</evidence>
<gene>
    <name evidence="1" type="ORF">EDM22_00260</name>
</gene>
<dbReference type="RefSeq" id="WP_122935031.1">
    <property type="nucleotide sequence ID" value="NZ_JBHSNT010000007.1"/>
</dbReference>
<sequence>MTEQQPFDVVQEHDGWEVRRYPSHVVAETVVRGVPFEDAGNRAFRLLVGYIGGENAARRSIEMTAPVVQSSEKIAMTAPVLQERTSEGHAVAFVLPAGITEAEAPIPTRPEVRLRTVPEQLVAVLRFSGRWTRESWERHRDELLAKVTSAGLPVRGEPRFARFDPPFTPWFLRHNEAQVEVERAA</sequence>
<accession>A0A3M8ALV1</accession>
<dbReference type="PANTHER" id="PTHR11220">
    <property type="entry name" value="HEME-BINDING PROTEIN-RELATED"/>
    <property type="match status" value="1"/>
</dbReference>
<dbReference type="EMBL" id="RHHB01000001">
    <property type="protein sequence ID" value="RNB52191.1"/>
    <property type="molecule type" value="Genomic_DNA"/>
</dbReference>
<evidence type="ECO:0000313" key="1">
    <source>
        <dbReference type="EMBL" id="RNB52191.1"/>
    </source>
</evidence>
<name>A0A3M8ALV1_9MICO</name>
<dbReference type="InterPro" id="IPR006917">
    <property type="entry name" value="SOUL_heme-bd"/>
</dbReference>
<dbReference type="Gene3D" id="3.20.80.10">
    <property type="entry name" value="Regulatory factor, effector binding domain"/>
    <property type="match status" value="1"/>
</dbReference>
<dbReference type="AlphaFoldDB" id="A0A3M8ALV1"/>
<dbReference type="InterPro" id="IPR011256">
    <property type="entry name" value="Reg_factor_effector_dom_sf"/>
</dbReference>
<comment type="caution">
    <text evidence="1">The sequence shown here is derived from an EMBL/GenBank/DDBJ whole genome shotgun (WGS) entry which is preliminary data.</text>
</comment>
<dbReference type="Pfam" id="PF04832">
    <property type="entry name" value="SOUL"/>
    <property type="match status" value="1"/>
</dbReference>
<dbReference type="PANTHER" id="PTHR11220:SF58">
    <property type="entry name" value="SOUL HEME-BINDING FAMILY PROTEIN"/>
    <property type="match status" value="1"/>
</dbReference>
<keyword evidence="2" id="KW-1185">Reference proteome</keyword>
<proteinExistence type="predicted"/>